<sequence length="95" mass="10663">MGQRGRLTLDPEGLLLALKQERILGEMAARMLDNILLNPSMLGEVLPLLLFALMLVDKQLELEAVLNDYLSISKLEEEQECWNITCTNNTEGSSM</sequence>
<keyword evidence="1" id="KW-0496">Mitochondrion</keyword>
<reference evidence="1" key="1">
    <citation type="journal article" date="2015" name="Genome Biol. Evol.">
        <title>Organellar Genomes of White Spruce (Picea glauca): Assembly and Annotation.</title>
        <authorList>
            <person name="Jackman S.D."/>
            <person name="Warren R.L."/>
            <person name="Gibb E.A."/>
            <person name="Vandervalk B.P."/>
            <person name="Mohamadi H."/>
            <person name="Chu J."/>
            <person name="Raymond A."/>
            <person name="Pleasance S."/>
            <person name="Coope R."/>
            <person name="Wildung M.R."/>
            <person name="Ritland C.E."/>
            <person name="Bousquet J."/>
            <person name="Jones S.J."/>
            <person name="Bohlmann J."/>
            <person name="Birol I."/>
        </authorList>
    </citation>
    <scope>NUCLEOTIDE SEQUENCE [LARGE SCALE GENOMIC DNA]</scope>
    <source>
        <tissue evidence="1">Flushing bud</tissue>
    </source>
</reference>
<accession>A0A117NIS8</accession>
<evidence type="ECO:0000313" key="1">
    <source>
        <dbReference type="EMBL" id="KUM50405.1"/>
    </source>
</evidence>
<gene>
    <name evidence="1" type="ORF">ABT39_MTgene248</name>
</gene>
<comment type="caution">
    <text evidence="1">The sequence shown here is derived from an EMBL/GenBank/DDBJ whole genome shotgun (WGS) entry which is preliminary data.</text>
</comment>
<geneLocation type="mitochondrion" evidence="1"/>
<name>A0A117NIS8_PICGL</name>
<protein>
    <submittedName>
        <fullName evidence="1">Uncharacterized protein</fullName>
    </submittedName>
</protein>
<proteinExistence type="predicted"/>
<dbReference type="EMBL" id="LKAM01000001">
    <property type="protein sequence ID" value="KUM50405.1"/>
    <property type="molecule type" value="Genomic_DNA"/>
</dbReference>
<dbReference type="AlphaFoldDB" id="A0A117NIS8"/>
<organism evidence="1">
    <name type="scientific">Picea glauca</name>
    <name type="common">White spruce</name>
    <name type="synonym">Pinus glauca</name>
    <dbReference type="NCBI Taxonomy" id="3330"/>
    <lineage>
        <taxon>Eukaryota</taxon>
        <taxon>Viridiplantae</taxon>
        <taxon>Streptophyta</taxon>
        <taxon>Embryophyta</taxon>
        <taxon>Tracheophyta</taxon>
        <taxon>Spermatophyta</taxon>
        <taxon>Pinopsida</taxon>
        <taxon>Pinidae</taxon>
        <taxon>Conifers I</taxon>
        <taxon>Pinales</taxon>
        <taxon>Pinaceae</taxon>
        <taxon>Picea</taxon>
    </lineage>
</organism>